<evidence type="ECO:0000256" key="8">
    <source>
        <dbReference type="ARBA" id="ARBA00023012"/>
    </source>
</evidence>
<dbReference type="Proteomes" id="UP000632138">
    <property type="component" value="Unassembled WGS sequence"/>
</dbReference>
<dbReference type="Gene3D" id="1.20.5.1930">
    <property type="match status" value="1"/>
</dbReference>
<dbReference type="SUPFAM" id="SSF55874">
    <property type="entry name" value="ATPase domain of HSP90 chaperone/DNA topoisomerase II/histidine kinase"/>
    <property type="match status" value="1"/>
</dbReference>
<evidence type="ECO:0000256" key="3">
    <source>
        <dbReference type="ARBA" id="ARBA00022553"/>
    </source>
</evidence>
<comment type="catalytic activity">
    <reaction evidence="1">
        <text>ATP + protein L-histidine = ADP + protein N-phospho-L-histidine.</text>
        <dbReference type="EC" id="2.7.13.3"/>
    </reaction>
</comment>
<keyword evidence="3" id="KW-0597">Phosphoprotein</keyword>
<feature type="transmembrane region" description="Helical" evidence="9">
    <location>
        <begin position="211"/>
        <end position="230"/>
    </location>
</feature>
<dbReference type="Gene3D" id="3.30.565.10">
    <property type="entry name" value="Histidine kinase-like ATPase, C-terminal domain"/>
    <property type="match status" value="1"/>
</dbReference>
<accession>A0ABS2AIG7</accession>
<feature type="transmembrane region" description="Helical" evidence="9">
    <location>
        <begin position="177"/>
        <end position="199"/>
    </location>
</feature>
<dbReference type="InterPro" id="IPR011712">
    <property type="entry name" value="Sig_transdc_His_kin_sub3_dim/P"/>
</dbReference>
<dbReference type="CDD" id="cd16917">
    <property type="entry name" value="HATPase_UhpB-NarQ-NarX-like"/>
    <property type="match status" value="1"/>
</dbReference>
<dbReference type="EMBL" id="JAENHP010000009">
    <property type="protein sequence ID" value="MBM2619024.1"/>
    <property type="molecule type" value="Genomic_DNA"/>
</dbReference>
<keyword evidence="9" id="KW-1133">Transmembrane helix</keyword>
<evidence type="ECO:0000313" key="11">
    <source>
        <dbReference type="EMBL" id="MBM2619024.1"/>
    </source>
</evidence>
<keyword evidence="5" id="KW-0547">Nucleotide-binding</keyword>
<protein>
    <recommendedName>
        <fullName evidence="2">histidine kinase</fullName>
        <ecNumber evidence="2">2.7.13.3</ecNumber>
    </recommendedName>
</protein>
<dbReference type="InterPro" id="IPR050482">
    <property type="entry name" value="Sensor_HK_TwoCompSys"/>
</dbReference>
<evidence type="ECO:0000256" key="2">
    <source>
        <dbReference type="ARBA" id="ARBA00012438"/>
    </source>
</evidence>
<evidence type="ECO:0000256" key="7">
    <source>
        <dbReference type="ARBA" id="ARBA00022840"/>
    </source>
</evidence>
<feature type="domain" description="Signal transduction histidine kinase subgroup 3 dimerisation and phosphoacceptor" evidence="10">
    <location>
        <begin position="408"/>
        <end position="466"/>
    </location>
</feature>
<feature type="transmembrane region" description="Helical" evidence="9">
    <location>
        <begin position="74"/>
        <end position="91"/>
    </location>
</feature>
<keyword evidence="8" id="KW-0902">Two-component regulatory system</keyword>
<evidence type="ECO:0000313" key="12">
    <source>
        <dbReference type="Proteomes" id="UP000632138"/>
    </source>
</evidence>
<dbReference type="PANTHER" id="PTHR24421:SF10">
    <property type="entry name" value="NITRATE_NITRITE SENSOR PROTEIN NARQ"/>
    <property type="match status" value="1"/>
</dbReference>
<feature type="transmembrane region" description="Helical" evidence="9">
    <location>
        <begin position="47"/>
        <end position="67"/>
    </location>
</feature>
<evidence type="ECO:0000256" key="6">
    <source>
        <dbReference type="ARBA" id="ARBA00022777"/>
    </source>
</evidence>
<evidence type="ECO:0000256" key="1">
    <source>
        <dbReference type="ARBA" id="ARBA00000085"/>
    </source>
</evidence>
<evidence type="ECO:0000256" key="5">
    <source>
        <dbReference type="ARBA" id="ARBA00022741"/>
    </source>
</evidence>
<keyword evidence="6" id="KW-0418">Kinase</keyword>
<dbReference type="RefSeq" id="WP_203379039.1">
    <property type="nucleotide sequence ID" value="NZ_JAENHP010000009.1"/>
</dbReference>
<keyword evidence="7 11" id="KW-0067">ATP-binding</keyword>
<keyword evidence="4" id="KW-0808">Transferase</keyword>
<gene>
    <name evidence="11" type="ORF">JIG36_26050</name>
</gene>
<dbReference type="GO" id="GO:0005524">
    <property type="term" value="F:ATP binding"/>
    <property type="evidence" value="ECO:0007669"/>
    <property type="project" value="UniProtKB-KW"/>
</dbReference>
<keyword evidence="9" id="KW-0812">Transmembrane</keyword>
<proteinExistence type="predicted"/>
<dbReference type="Pfam" id="PF07730">
    <property type="entry name" value="HisKA_3"/>
    <property type="match status" value="1"/>
</dbReference>
<feature type="transmembrane region" description="Helical" evidence="9">
    <location>
        <begin position="97"/>
        <end position="120"/>
    </location>
</feature>
<feature type="transmembrane region" description="Helical" evidence="9">
    <location>
        <begin position="132"/>
        <end position="152"/>
    </location>
</feature>
<dbReference type="InterPro" id="IPR036890">
    <property type="entry name" value="HATPase_C_sf"/>
</dbReference>
<keyword evidence="12" id="KW-1185">Reference proteome</keyword>
<evidence type="ECO:0000256" key="9">
    <source>
        <dbReference type="SAM" id="Phobius"/>
    </source>
</evidence>
<comment type="caution">
    <text evidence="11">The sequence shown here is derived from an EMBL/GenBank/DDBJ whole genome shotgun (WGS) entry which is preliminary data.</text>
</comment>
<evidence type="ECO:0000256" key="4">
    <source>
        <dbReference type="ARBA" id="ARBA00022679"/>
    </source>
</evidence>
<dbReference type="EC" id="2.7.13.3" evidence="2"/>
<reference evidence="11 12" key="1">
    <citation type="submission" date="2021-01" db="EMBL/GenBank/DDBJ databases">
        <title>Actinoplanes sp. nov. LDG1-06 isolated from lichen.</title>
        <authorList>
            <person name="Saeng-In P."/>
            <person name="Phongsopitanun W."/>
            <person name="Kanchanasin P."/>
            <person name="Yuki M."/>
            <person name="Kudo T."/>
            <person name="Ohkuma M."/>
            <person name="Tanasupawat S."/>
        </authorList>
    </citation>
    <scope>NUCLEOTIDE SEQUENCE [LARGE SCALE GENOMIC DNA]</scope>
    <source>
        <strain evidence="11 12">LDG1-06</strain>
    </source>
</reference>
<keyword evidence="9" id="KW-0472">Membrane</keyword>
<name>A0ABS2AIG7_9ACTN</name>
<dbReference type="PANTHER" id="PTHR24421">
    <property type="entry name" value="NITRATE/NITRITE SENSOR PROTEIN NARX-RELATED"/>
    <property type="match status" value="1"/>
</dbReference>
<organism evidence="11 12">
    <name type="scientific">Paractinoplanes ovalisporus</name>
    <dbReference type="NCBI Taxonomy" id="2810368"/>
    <lineage>
        <taxon>Bacteria</taxon>
        <taxon>Bacillati</taxon>
        <taxon>Actinomycetota</taxon>
        <taxon>Actinomycetes</taxon>
        <taxon>Micromonosporales</taxon>
        <taxon>Micromonosporaceae</taxon>
        <taxon>Paractinoplanes</taxon>
    </lineage>
</organism>
<evidence type="ECO:0000259" key="10">
    <source>
        <dbReference type="Pfam" id="PF07730"/>
    </source>
</evidence>
<sequence>MSPGLRWRPRDAFTVTDPLLPALLLGLLAGAAVGVAGAPYWRNHPVAAVIVIVDCAALATAGGVLASGRSTRRTGLFMIGGAFAWSANWLTARDSGIFPLAGNWGNAVYFALLGIGVLLYPTGRLQNAAARLWTAAAVIVLGGTQLMLTVFGEPEWSGFSASSIWPTLHADRNLFDLVIRLTTYLYLLLAATYAITLVVQFRTARGFTRLRIAPLIAGVALIGLVSAVAQQGDAMTDAQAALRAYVIQGTTALLVPIALMSGTILDRLRSAAITSRIVPMVNPATEDRVREALARTLRDETLVVYFWSVPHGVFVDAYGDPVDTIGVGDPASAPPGRVWIPVTGPVGEPLALLDTDAELGHYPQHLEAAVTAVRPALQNARLHAELRAQLERTRAAQAAARTAEERARDRIRRDLHDGVQGNLTALQFLISRESRRATDPYVRTLLDRIREQIAESNEDLRTYVRGGVPAALQAHGLRPVLEVEARRSPVPVTLDVVGGRFDLATEVAVYFCVKEGMQNAVRHGRPTRIEVRVTSDARAIAATVADDGQGGARFTPAGGLTGLRDRIGELGGSLEVGCSDGYRTILTVTLPRPAATSDSGPGGPPAGT</sequence>
<feature type="transmembrane region" description="Helical" evidence="9">
    <location>
        <begin position="242"/>
        <end position="265"/>
    </location>
</feature>